<feature type="transmembrane region" description="Helical" evidence="4">
    <location>
        <begin position="38"/>
        <end position="57"/>
    </location>
</feature>
<dbReference type="SUPFAM" id="SSF103473">
    <property type="entry name" value="MFS general substrate transporter"/>
    <property type="match status" value="1"/>
</dbReference>
<dbReference type="Gene3D" id="1.20.1250.20">
    <property type="entry name" value="MFS general substrate transporter like domains"/>
    <property type="match status" value="2"/>
</dbReference>
<organism evidence="6 7">
    <name type="scientific">Gelidibacter salicanalis</name>
    <dbReference type="NCBI Taxonomy" id="291193"/>
    <lineage>
        <taxon>Bacteria</taxon>
        <taxon>Pseudomonadati</taxon>
        <taxon>Bacteroidota</taxon>
        <taxon>Flavobacteriia</taxon>
        <taxon>Flavobacteriales</taxon>
        <taxon>Flavobacteriaceae</taxon>
        <taxon>Gelidibacter</taxon>
    </lineage>
</organism>
<proteinExistence type="predicted"/>
<evidence type="ECO:0000256" key="3">
    <source>
        <dbReference type="ARBA" id="ARBA00023136"/>
    </source>
</evidence>
<dbReference type="InterPro" id="IPR020846">
    <property type="entry name" value="MFS_dom"/>
</dbReference>
<dbReference type="PANTHER" id="PTHR23518">
    <property type="entry name" value="C-METHYLTRANSFERASE"/>
    <property type="match status" value="1"/>
</dbReference>
<dbReference type="PROSITE" id="PS50850">
    <property type="entry name" value="MFS"/>
    <property type="match status" value="1"/>
</dbReference>
<feature type="transmembrane region" description="Helical" evidence="4">
    <location>
        <begin position="365"/>
        <end position="384"/>
    </location>
</feature>
<evidence type="ECO:0000256" key="4">
    <source>
        <dbReference type="SAM" id="Phobius"/>
    </source>
</evidence>
<feature type="transmembrane region" description="Helical" evidence="4">
    <location>
        <begin position="276"/>
        <end position="292"/>
    </location>
</feature>
<comment type="caution">
    <text evidence="6">The sequence shown here is derived from an EMBL/GenBank/DDBJ whole genome shotgun (WGS) entry which is preliminary data.</text>
</comment>
<evidence type="ECO:0000313" key="6">
    <source>
        <dbReference type="EMBL" id="MBJ7882647.1"/>
    </source>
</evidence>
<dbReference type="PANTHER" id="PTHR23518:SF2">
    <property type="entry name" value="MAJOR FACILITATOR SUPERFAMILY TRANSPORTER"/>
    <property type="match status" value="1"/>
</dbReference>
<evidence type="ECO:0000256" key="1">
    <source>
        <dbReference type="ARBA" id="ARBA00022692"/>
    </source>
</evidence>
<feature type="transmembrane region" description="Helical" evidence="4">
    <location>
        <begin position="216"/>
        <end position="235"/>
    </location>
</feature>
<accession>A0A934NKW0</accession>
<feature type="transmembrane region" description="Helical" evidence="4">
    <location>
        <begin position="77"/>
        <end position="100"/>
    </location>
</feature>
<dbReference type="AlphaFoldDB" id="A0A934NKW0"/>
<keyword evidence="7" id="KW-1185">Reference proteome</keyword>
<dbReference type="Pfam" id="PF07690">
    <property type="entry name" value="MFS_1"/>
    <property type="match status" value="1"/>
</dbReference>
<name>A0A934NKW0_9FLAO</name>
<evidence type="ECO:0000256" key="2">
    <source>
        <dbReference type="ARBA" id="ARBA00022989"/>
    </source>
</evidence>
<dbReference type="CDD" id="cd17370">
    <property type="entry name" value="MFS_MJ1317_like"/>
    <property type="match status" value="1"/>
</dbReference>
<keyword evidence="3 4" id="KW-0472">Membrane</keyword>
<dbReference type="EMBL" id="JAEHJZ010000050">
    <property type="protein sequence ID" value="MBJ7882647.1"/>
    <property type="molecule type" value="Genomic_DNA"/>
</dbReference>
<sequence length="393" mass="43531">MKYITKSVWILSLVSLFTDTASEMLYPIMPIYLKSIGFSIVLIGILEGVAEATAGLSKGYFGKLSDNSGKRVPFVQIGYAFSAISKPMMAIFIYPLWIFFARTIDRFGKGIRTGARDAILSGEATAENKGKVFGFHRSMDTLGAVIGPSLALIYLYYFPQNYKTLFFIAFIPGLLAVLASFLLKDKRKNIVNQKVATPFFSFINYWKESQTEYKKLVVGLLAFTLFNSSDVFLLLKAKQAGLADTMVIGVYIFYNLIYALFAFPIGILADKVGLKKILIIGLLLFSIVYFGMSVNTNLYLFFGLFFLYGIYASATEGISKAWISNITDKKDTATAIGTFSGFQSICTMLASSLAGLIWFQFGATLTFLITAIATIIVIVYILTIPKPKTLKNE</sequence>
<feature type="transmembrane region" description="Helical" evidence="4">
    <location>
        <begin position="139"/>
        <end position="158"/>
    </location>
</feature>
<dbReference type="Proteomes" id="UP000662373">
    <property type="component" value="Unassembled WGS sequence"/>
</dbReference>
<feature type="transmembrane region" description="Helical" evidence="4">
    <location>
        <begin position="335"/>
        <end position="359"/>
    </location>
</feature>
<feature type="domain" description="Major facilitator superfamily (MFS) profile" evidence="5">
    <location>
        <begin position="7"/>
        <end position="389"/>
    </location>
</feature>
<dbReference type="GO" id="GO:0022857">
    <property type="term" value="F:transmembrane transporter activity"/>
    <property type="evidence" value="ECO:0007669"/>
    <property type="project" value="InterPro"/>
</dbReference>
<keyword evidence="2 4" id="KW-1133">Transmembrane helix</keyword>
<protein>
    <submittedName>
        <fullName evidence="6">MFS transporter</fullName>
    </submittedName>
</protein>
<dbReference type="InterPro" id="IPR036259">
    <property type="entry name" value="MFS_trans_sf"/>
</dbReference>
<keyword evidence="1 4" id="KW-0812">Transmembrane</keyword>
<feature type="transmembrane region" description="Helical" evidence="4">
    <location>
        <begin position="247"/>
        <end position="269"/>
    </location>
</feature>
<dbReference type="InterPro" id="IPR011701">
    <property type="entry name" value="MFS"/>
</dbReference>
<reference evidence="6 7" key="1">
    <citation type="submission" date="2020-09" db="EMBL/GenBank/DDBJ databases">
        <title>Draft genome of Gelidibacter salicanalis PAMC21136.</title>
        <authorList>
            <person name="Park H."/>
        </authorList>
    </citation>
    <scope>NUCLEOTIDE SEQUENCE [LARGE SCALE GENOMIC DNA]</scope>
    <source>
        <strain evidence="6 7">PAMC21136</strain>
    </source>
</reference>
<feature type="transmembrane region" description="Helical" evidence="4">
    <location>
        <begin position="298"/>
        <end position="314"/>
    </location>
</feature>
<dbReference type="RefSeq" id="WP_199602882.1">
    <property type="nucleotide sequence ID" value="NZ_JAEHJZ010000050.1"/>
</dbReference>
<evidence type="ECO:0000313" key="7">
    <source>
        <dbReference type="Proteomes" id="UP000662373"/>
    </source>
</evidence>
<evidence type="ECO:0000259" key="5">
    <source>
        <dbReference type="PROSITE" id="PS50850"/>
    </source>
</evidence>
<feature type="transmembrane region" description="Helical" evidence="4">
    <location>
        <begin position="164"/>
        <end position="183"/>
    </location>
</feature>
<gene>
    <name evidence="6" type="ORF">JEM65_18585</name>
</gene>